<protein>
    <recommendedName>
        <fullName evidence="3">Yip1 domain-containing protein</fullName>
    </recommendedName>
</protein>
<evidence type="ECO:0008006" key="3">
    <source>
        <dbReference type="Google" id="ProtNLM"/>
    </source>
</evidence>
<evidence type="ECO:0000313" key="1">
    <source>
        <dbReference type="EMBL" id="THF81400.1"/>
    </source>
</evidence>
<dbReference type="Proteomes" id="UP000310334">
    <property type="component" value="Unassembled WGS sequence"/>
</dbReference>
<dbReference type="AlphaFoldDB" id="A0A4S4C194"/>
<sequence length="225" mass="26240">MFYQMQVLKGLLRPETSLYQLQKAERVTGIGLKLILLYLFSFIIFAASTYFGIGTESYSGTITDRTIEEFEAGKLLLLGGRLVSSLFYTSLFIWFAAFIFWLSLDVFYLKAVAVQIIVFAVHLVENSITSLVFVLFDLNHASNPFSFGVISQYFIRNEFWNHFFSAITLFHIVAITILYYYLKNLTKRNRFVTLTVILLFYLFTWLYTALMAYVEVPILFRRWLG</sequence>
<gene>
    <name evidence="1" type="ORF">E6W99_05680</name>
</gene>
<organism evidence="1 2">
    <name type="scientific">Metabacillus sediminilitoris</name>
    <dbReference type="NCBI Taxonomy" id="2567941"/>
    <lineage>
        <taxon>Bacteria</taxon>
        <taxon>Bacillati</taxon>
        <taxon>Bacillota</taxon>
        <taxon>Bacilli</taxon>
        <taxon>Bacillales</taxon>
        <taxon>Bacillaceae</taxon>
        <taxon>Metabacillus</taxon>
    </lineage>
</organism>
<accession>A0A4S4C194</accession>
<evidence type="ECO:0000313" key="2">
    <source>
        <dbReference type="Proteomes" id="UP000310334"/>
    </source>
</evidence>
<proteinExistence type="predicted"/>
<reference evidence="1 2" key="1">
    <citation type="submission" date="2019-04" db="EMBL/GenBank/DDBJ databases">
        <title>Bacillus sediminilitoris sp. nov., isolated from a tidal flat sediment on the East China Sea.</title>
        <authorList>
            <person name="Wei Y."/>
            <person name="Mao H."/>
            <person name="Fang J."/>
        </authorList>
    </citation>
    <scope>NUCLEOTIDE SEQUENCE [LARGE SCALE GENOMIC DNA]</scope>
    <source>
        <strain evidence="1 2">DSL-17</strain>
    </source>
</reference>
<dbReference type="RefSeq" id="WP_136352235.1">
    <property type="nucleotide sequence ID" value="NZ_CP046266.1"/>
</dbReference>
<dbReference type="OrthoDB" id="2455856at2"/>
<dbReference type="EMBL" id="SSNT01000004">
    <property type="protein sequence ID" value="THF81400.1"/>
    <property type="molecule type" value="Genomic_DNA"/>
</dbReference>
<comment type="caution">
    <text evidence="1">The sequence shown here is derived from an EMBL/GenBank/DDBJ whole genome shotgun (WGS) entry which is preliminary data.</text>
</comment>
<name>A0A4S4C194_9BACI</name>
<keyword evidence="2" id="KW-1185">Reference proteome</keyword>